<keyword evidence="1" id="KW-1133">Transmembrane helix</keyword>
<feature type="transmembrane region" description="Helical" evidence="1">
    <location>
        <begin position="69"/>
        <end position="89"/>
    </location>
</feature>
<name>A0A915EN95_9BILA</name>
<dbReference type="WBParaSite" id="jg8633">
    <property type="protein sequence ID" value="jg8633"/>
    <property type="gene ID" value="jg8633"/>
</dbReference>
<feature type="transmembrane region" description="Helical" evidence="1">
    <location>
        <begin position="101"/>
        <end position="124"/>
    </location>
</feature>
<keyword evidence="1" id="KW-0812">Transmembrane</keyword>
<organism evidence="2 3">
    <name type="scientific">Ditylenchus dipsaci</name>
    <dbReference type="NCBI Taxonomy" id="166011"/>
    <lineage>
        <taxon>Eukaryota</taxon>
        <taxon>Metazoa</taxon>
        <taxon>Ecdysozoa</taxon>
        <taxon>Nematoda</taxon>
        <taxon>Chromadorea</taxon>
        <taxon>Rhabditida</taxon>
        <taxon>Tylenchina</taxon>
        <taxon>Tylenchomorpha</taxon>
        <taxon>Sphaerularioidea</taxon>
        <taxon>Anguinidae</taxon>
        <taxon>Anguininae</taxon>
        <taxon>Ditylenchus</taxon>
    </lineage>
</organism>
<dbReference type="Proteomes" id="UP000887574">
    <property type="component" value="Unplaced"/>
</dbReference>
<feature type="transmembrane region" description="Helical" evidence="1">
    <location>
        <begin position="144"/>
        <end position="167"/>
    </location>
</feature>
<dbReference type="AlphaFoldDB" id="A0A915EN95"/>
<evidence type="ECO:0000313" key="3">
    <source>
        <dbReference type="WBParaSite" id="jg8633"/>
    </source>
</evidence>
<sequence>MSSAAANNTDLNNGNLRNRPSLGRMLCRAYCVQDCTHIFTYRPHAISFFYGLSELCVFISIACVVQKQWIIRFCYFFCIFPLCLLAGLVCKKVHWIAIYTLYNTVIVALPVALGLVCFLLYALLPEEGLEKLVQLPKDHKMLALLGVCIAVSMTGLTIIFASVGCFVRMAVEKILKQQFPNTTNSNTAEKAV</sequence>
<keyword evidence="1" id="KW-0472">Membrane</keyword>
<protein>
    <submittedName>
        <fullName evidence="3">Uncharacterized protein</fullName>
    </submittedName>
</protein>
<evidence type="ECO:0000313" key="2">
    <source>
        <dbReference type="Proteomes" id="UP000887574"/>
    </source>
</evidence>
<proteinExistence type="predicted"/>
<accession>A0A915EN95</accession>
<feature type="transmembrane region" description="Helical" evidence="1">
    <location>
        <begin position="45"/>
        <end position="63"/>
    </location>
</feature>
<evidence type="ECO:0000256" key="1">
    <source>
        <dbReference type="SAM" id="Phobius"/>
    </source>
</evidence>
<keyword evidence="2" id="KW-1185">Reference proteome</keyword>
<reference evidence="3" key="1">
    <citation type="submission" date="2022-11" db="UniProtKB">
        <authorList>
            <consortium name="WormBaseParasite"/>
        </authorList>
    </citation>
    <scope>IDENTIFICATION</scope>
</reference>